<dbReference type="AlphaFoldDB" id="A0AA36A4A6"/>
<evidence type="ECO:0000256" key="1">
    <source>
        <dbReference type="SAM" id="Phobius"/>
    </source>
</evidence>
<keyword evidence="1" id="KW-0812">Transmembrane</keyword>
<gene>
    <name evidence="2" type="ORF">LSALG_LOCUS42737</name>
</gene>
<keyword evidence="1" id="KW-0472">Membrane</keyword>
<evidence type="ECO:0000313" key="2">
    <source>
        <dbReference type="EMBL" id="CAI9304356.1"/>
    </source>
</evidence>
<dbReference type="Proteomes" id="UP001177003">
    <property type="component" value="Chromosome 9"/>
</dbReference>
<sequence length="179" mass="19246">MRRQNPTMRVFVLVKPVGLYLWPGFWAVSGIFFSGQFSMPEQKEIVVVPSSPEASPSPIISSPLVNPGSCFMSGGMPGSPEDSCQRGKPSLIDGTWTSSHSLSFEAYTPSWAITKDSLLSEDTTIQEWSRCAHPPTTMSSIAGQSSARMAGDLCYAATQTSALMVVAADQVHRAGANQR</sequence>
<organism evidence="2 3">
    <name type="scientific">Lactuca saligna</name>
    <name type="common">Willowleaf lettuce</name>
    <dbReference type="NCBI Taxonomy" id="75948"/>
    <lineage>
        <taxon>Eukaryota</taxon>
        <taxon>Viridiplantae</taxon>
        <taxon>Streptophyta</taxon>
        <taxon>Embryophyta</taxon>
        <taxon>Tracheophyta</taxon>
        <taxon>Spermatophyta</taxon>
        <taxon>Magnoliopsida</taxon>
        <taxon>eudicotyledons</taxon>
        <taxon>Gunneridae</taxon>
        <taxon>Pentapetalae</taxon>
        <taxon>asterids</taxon>
        <taxon>campanulids</taxon>
        <taxon>Asterales</taxon>
        <taxon>Asteraceae</taxon>
        <taxon>Cichorioideae</taxon>
        <taxon>Cichorieae</taxon>
        <taxon>Lactucinae</taxon>
        <taxon>Lactuca</taxon>
    </lineage>
</organism>
<keyword evidence="1" id="KW-1133">Transmembrane helix</keyword>
<name>A0AA36A4A6_LACSI</name>
<proteinExistence type="predicted"/>
<evidence type="ECO:0000313" key="3">
    <source>
        <dbReference type="Proteomes" id="UP001177003"/>
    </source>
</evidence>
<protein>
    <submittedName>
        <fullName evidence="2">Uncharacterized protein</fullName>
    </submittedName>
</protein>
<feature type="transmembrane region" description="Helical" evidence="1">
    <location>
        <begin position="12"/>
        <end position="33"/>
    </location>
</feature>
<reference evidence="2" key="1">
    <citation type="submission" date="2023-04" db="EMBL/GenBank/DDBJ databases">
        <authorList>
            <person name="Vijverberg K."/>
            <person name="Xiong W."/>
            <person name="Schranz E."/>
        </authorList>
    </citation>
    <scope>NUCLEOTIDE SEQUENCE</scope>
</reference>
<accession>A0AA36A4A6</accession>
<dbReference type="EMBL" id="OX465085">
    <property type="protein sequence ID" value="CAI9304356.1"/>
    <property type="molecule type" value="Genomic_DNA"/>
</dbReference>
<keyword evidence="3" id="KW-1185">Reference proteome</keyword>